<reference evidence="1" key="1">
    <citation type="submission" date="2021-03" db="EMBL/GenBank/DDBJ databases">
        <title>Whole genome sequence of Streptomyces bomunensis MMS17-BM035.</title>
        <authorList>
            <person name="Lee J.H."/>
        </authorList>
    </citation>
    <scope>NUCLEOTIDE SEQUENCE</scope>
    <source>
        <strain evidence="1">MMS17-BM035</strain>
    </source>
</reference>
<accession>A0A940MCT4</accession>
<dbReference type="RefSeq" id="WP_209343244.1">
    <property type="nucleotide sequence ID" value="NZ_JAGIQL010000126.1"/>
</dbReference>
<dbReference type="EMBL" id="JAGIQL010000126">
    <property type="protein sequence ID" value="MBP0460620.1"/>
    <property type="molecule type" value="Genomic_DNA"/>
</dbReference>
<evidence type="ECO:0000313" key="2">
    <source>
        <dbReference type="Proteomes" id="UP000670475"/>
    </source>
</evidence>
<keyword evidence="2" id="KW-1185">Reference proteome</keyword>
<dbReference type="AlphaFoldDB" id="A0A940MCT4"/>
<gene>
    <name evidence="1" type="ORF">JFN87_24505</name>
</gene>
<proteinExistence type="predicted"/>
<evidence type="ECO:0000313" key="1">
    <source>
        <dbReference type="EMBL" id="MBP0460620.1"/>
    </source>
</evidence>
<comment type="caution">
    <text evidence="1">The sequence shown here is derived from an EMBL/GenBank/DDBJ whole genome shotgun (WGS) entry which is preliminary data.</text>
</comment>
<protein>
    <submittedName>
        <fullName evidence="1">Uncharacterized protein</fullName>
    </submittedName>
</protein>
<name>A0A940MCT4_9ACTN</name>
<organism evidence="1 2">
    <name type="scientific">Streptomyces montanisoli</name>
    <dbReference type="NCBI Taxonomy" id="2798581"/>
    <lineage>
        <taxon>Bacteria</taxon>
        <taxon>Bacillati</taxon>
        <taxon>Actinomycetota</taxon>
        <taxon>Actinomycetes</taxon>
        <taxon>Kitasatosporales</taxon>
        <taxon>Streptomycetaceae</taxon>
        <taxon>Streptomyces</taxon>
    </lineage>
</organism>
<sequence>MADAVLVAGGRERALRRLVGDLAGWWGRRPAVRTADVTVAHSSALRTTVFLVVGGELFTEGLMDVSMLPPAWQPYHFVWMALVVDACVAFTALTKRNPHRVTPSGELIVRAGLFDEITLPLTAVASVGREWVTAPGRGIRPVPGRDGSVVCTVAGTADLVVELAEPAELRRADGSSLTVRRLHLSADRPADAHRALAAAVRDA</sequence>
<dbReference type="Proteomes" id="UP000670475">
    <property type="component" value="Unassembled WGS sequence"/>
</dbReference>